<feature type="non-terminal residue" evidence="4">
    <location>
        <position position="1"/>
    </location>
</feature>
<name>A0A3B9IJE2_9PROT</name>
<keyword evidence="1" id="KW-0560">Oxidoreductase</keyword>
<dbReference type="Proteomes" id="UP000257706">
    <property type="component" value="Unassembled WGS sequence"/>
</dbReference>
<dbReference type="Gene3D" id="3.40.605.10">
    <property type="entry name" value="Aldehyde Dehydrogenase, Chain A, domain 1"/>
    <property type="match status" value="1"/>
</dbReference>
<proteinExistence type="predicted"/>
<dbReference type="GO" id="GO:0010133">
    <property type="term" value="P:L-proline catabolic process to L-glutamate"/>
    <property type="evidence" value="ECO:0007669"/>
    <property type="project" value="TreeGrafter"/>
</dbReference>
<dbReference type="InterPro" id="IPR016162">
    <property type="entry name" value="Ald_DH_N"/>
</dbReference>
<organism evidence="4 5">
    <name type="scientific">Tistrella mobilis</name>
    <dbReference type="NCBI Taxonomy" id="171437"/>
    <lineage>
        <taxon>Bacteria</taxon>
        <taxon>Pseudomonadati</taxon>
        <taxon>Pseudomonadota</taxon>
        <taxon>Alphaproteobacteria</taxon>
        <taxon>Geminicoccales</taxon>
        <taxon>Geminicoccaceae</taxon>
        <taxon>Tistrella</taxon>
    </lineage>
</organism>
<evidence type="ECO:0000256" key="1">
    <source>
        <dbReference type="ARBA" id="ARBA00023002"/>
    </source>
</evidence>
<dbReference type="InterPro" id="IPR050485">
    <property type="entry name" value="Proline_metab_enzyme"/>
</dbReference>
<dbReference type="PANTHER" id="PTHR42862">
    <property type="entry name" value="DELTA-1-PYRROLINE-5-CARBOXYLATE DEHYDROGENASE 1, ISOFORM A-RELATED"/>
    <property type="match status" value="1"/>
</dbReference>
<comment type="caution">
    <text evidence="4">The sequence shown here is derived from an EMBL/GenBank/DDBJ whole genome shotgun (WGS) entry which is preliminary data.</text>
</comment>
<dbReference type="SUPFAM" id="SSF53720">
    <property type="entry name" value="ALDH-like"/>
    <property type="match status" value="1"/>
</dbReference>
<dbReference type="AlphaFoldDB" id="A0A3B9IJE2"/>
<gene>
    <name evidence="4" type="ORF">DCK97_10885</name>
</gene>
<dbReference type="GO" id="GO:0003842">
    <property type="term" value="F:L-glutamate gamma-semialdehyde dehydrogenase activity"/>
    <property type="evidence" value="ECO:0007669"/>
    <property type="project" value="TreeGrafter"/>
</dbReference>
<keyword evidence="2" id="KW-0520">NAD</keyword>
<dbReference type="InterPro" id="IPR015590">
    <property type="entry name" value="Aldehyde_DH_dom"/>
</dbReference>
<dbReference type="EMBL" id="DMAI01000163">
    <property type="protein sequence ID" value="HAE47915.1"/>
    <property type="molecule type" value="Genomic_DNA"/>
</dbReference>
<evidence type="ECO:0000313" key="5">
    <source>
        <dbReference type="Proteomes" id="UP000257706"/>
    </source>
</evidence>
<feature type="non-terminal residue" evidence="4">
    <location>
        <position position="76"/>
    </location>
</feature>
<accession>A0A3B9IJE2</accession>
<feature type="domain" description="Aldehyde dehydrogenase" evidence="3">
    <location>
        <begin position="3"/>
        <end position="75"/>
    </location>
</feature>
<dbReference type="PANTHER" id="PTHR42862:SF1">
    <property type="entry name" value="DELTA-1-PYRROLINE-5-CARBOXYLATE DEHYDROGENASE 2, ISOFORM A-RELATED"/>
    <property type="match status" value="1"/>
</dbReference>
<reference evidence="4 5" key="1">
    <citation type="journal article" date="2018" name="Nat. Biotechnol.">
        <title>A standardized bacterial taxonomy based on genome phylogeny substantially revises the tree of life.</title>
        <authorList>
            <person name="Parks D.H."/>
            <person name="Chuvochina M."/>
            <person name="Waite D.W."/>
            <person name="Rinke C."/>
            <person name="Skarshewski A."/>
            <person name="Chaumeil P.A."/>
            <person name="Hugenholtz P."/>
        </authorList>
    </citation>
    <scope>NUCLEOTIDE SEQUENCE [LARGE SCALE GENOMIC DNA]</scope>
    <source>
        <strain evidence="4">UBA8739</strain>
    </source>
</reference>
<evidence type="ECO:0000259" key="3">
    <source>
        <dbReference type="Pfam" id="PF00171"/>
    </source>
</evidence>
<dbReference type="GO" id="GO:0009898">
    <property type="term" value="C:cytoplasmic side of plasma membrane"/>
    <property type="evidence" value="ECO:0007669"/>
    <property type="project" value="TreeGrafter"/>
</dbReference>
<sequence>FTGQVSAALAAGNAVLAKPAEQTPLIAAWAVRHMLAAGVPAGAIALLPGDGARVGAKLVADERVAGIAFTGSTETA</sequence>
<dbReference type="Pfam" id="PF00171">
    <property type="entry name" value="Aldedh"/>
    <property type="match status" value="1"/>
</dbReference>
<evidence type="ECO:0000313" key="4">
    <source>
        <dbReference type="EMBL" id="HAE47915.1"/>
    </source>
</evidence>
<protein>
    <recommendedName>
        <fullName evidence="3">Aldehyde dehydrogenase domain-containing protein</fullName>
    </recommendedName>
</protein>
<dbReference type="InterPro" id="IPR016161">
    <property type="entry name" value="Ald_DH/histidinol_DH"/>
</dbReference>
<evidence type="ECO:0000256" key="2">
    <source>
        <dbReference type="ARBA" id="ARBA00023027"/>
    </source>
</evidence>